<dbReference type="PANTHER" id="PTHR30061">
    <property type="entry name" value="MALTOSE-BINDING PERIPLASMIC PROTEIN"/>
    <property type="match status" value="1"/>
</dbReference>
<dbReference type="GO" id="GO:0042956">
    <property type="term" value="P:maltodextrin transmembrane transport"/>
    <property type="evidence" value="ECO:0007669"/>
    <property type="project" value="TreeGrafter"/>
</dbReference>
<dbReference type="PROSITE" id="PS51257">
    <property type="entry name" value="PROKAR_LIPOPROTEIN"/>
    <property type="match status" value="1"/>
</dbReference>
<dbReference type="CDD" id="cd14747">
    <property type="entry name" value="PBP2_MalE"/>
    <property type="match status" value="1"/>
</dbReference>
<comment type="caution">
    <text evidence="4">The sequence shown here is derived from an EMBL/GenBank/DDBJ whole genome shotgun (WGS) entry which is preliminary data.</text>
</comment>
<dbReference type="Gene3D" id="3.40.190.10">
    <property type="entry name" value="Periplasmic binding protein-like II"/>
    <property type="match status" value="2"/>
</dbReference>
<dbReference type="GO" id="GO:1901982">
    <property type="term" value="F:maltose binding"/>
    <property type="evidence" value="ECO:0007669"/>
    <property type="project" value="TreeGrafter"/>
</dbReference>
<dbReference type="Proteomes" id="UP000269198">
    <property type="component" value="Unassembled WGS sequence"/>
</dbReference>
<keyword evidence="3" id="KW-0732">Signal</keyword>
<name>A0A3N0EHN1_9ACTN</name>
<evidence type="ECO:0000313" key="4">
    <source>
        <dbReference type="EMBL" id="RNL87383.1"/>
    </source>
</evidence>
<dbReference type="OrthoDB" id="9780991at2"/>
<dbReference type="Pfam" id="PF01547">
    <property type="entry name" value="SBP_bac_1"/>
    <property type="match status" value="1"/>
</dbReference>
<evidence type="ECO:0000256" key="3">
    <source>
        <dbReference type="ARBA" id="ARBA00022729"/>
    </source>
</evidence>
<accession>A0A3N0EHN1</accession>
<reference evidence="4 5" key="1">
    <citation type="submission" date="2018-11" db="EMBL/GenBank/DDBJ databases">
        <title>The genome draft of YIM 96095.</title>
        <authorList>
            <person name="Tang S.-K."/>
            <person name="Chunyu W.-X."/>
            <person name="Feng Y.-Z."/>
        </authorList>
    </citation>
    <scope>NUCLEOTIDE SEQUENCE [LARGE SCALE GENOMIC DNA]</scope>
    <source>
        <strain evidence="4 5">YIM 96095</strain>
    </source>
</reference>
<gene>
    <name evidence="4" type="ORF">EFW17_00705</name>
</gene>
<evidence type="ECO:0000256" key="2">
    <source>
        <dbReference type="ARBA" id="ARBA00022448"/>
    </source>
</evidence>
<dbReference type="InterPro" id="IPR006059">
    <property type="entry name" value="SBP"/>
</dbReference>
<evidence type="ECO:0000256" key="1">
    <source>
        <dbReference type="ARBA" id="ARBA00008520"/>
    </source>
</evidence>
<dbReference type="RefSeq" id="WP_123199248.1">
    <property type="nucleotide sequence ID" value="NZ_RJMB01000001.1"/>
</dbReference>
<dbReference type="PANTHER" id="PTHR30061:SF50">
    <property type="entry name" value="MALTOSE_MALTODEXTRIN-BINDING PERIPLASMIC PROTEIN"/>
    <property type="match status" value="1"/>
</dbReference>
<sequence>MARKHALSVVAPGAALTLALSGCGLGQEDSFDVWIMEGTNPDATGYFEDIADQFEQETGVEVSIEFREWGDAHDQFVTAMAGDTAPDVAEVGTTWTPEFAAAGGLVDITDQVGDTDRFVDALAEAGQLDGRTYGMPWYAGVRAVVYRTDVFAELGIEEPRDWGELRDAATTIAEERDDMAAFPVAGGATQQMLPFVWGNGGEIATEEDGTWSAGLDSPESREGIEFYTDLALEDGTSTTGATTWDEADLQDNFIDGDVAMMISGSWTPSAILDENPDLEGDISAFPIPGPDGGMSPAFLGGSHLSVMSGADEDLAMTFIELLTEEENLGRWAEESTYFPGVQEQLDTYTESEDPLVRPFAEQMSEGGATVPVSENWGKVEGDETLTTMLQAVLDERATVDEATEEAATAVEETLNEDS</sequence>
<organism evidence="4 5">
    <name type="scientific">Halostreptopolyspora alba</name>
    <dbReference type="NCBI Taxonomy" id="2487137"/>
    <lineage>
        <taxon>Bacteria</taxon>
        <taxon>Bacillati</taxon>
        <taxon>Actinomycetota</taxon>
        <taxon>Actinomycetes</taxon>
        <taxon>Streptosporangiales</taxon>
        <taxon>Nocardiopsidaceae</taxon>
        <taxon>Halostreptopolyspora</taxon>
    </lineage>
</organism>
<evidence type="ECO:0000313" key="5">
    <source>
        <dbReference type="Proteomes" id="UP000269198"/>
    </source>
</evidence>
<proteinExistence type="inferred from homology"/>
<dbReference type="EMBL" id="RJMB01000001">
    <property type="protein sequence ID" value="RNL87383.1"/>
    <property type="molecule type" value="Genomic_DNA"/>
</dbReference>
<comment type="similarity">
    <text evidence="1">Belongs to the bacterial solute-binding protein 1 family.</text>
</comment>
<protein>
    <submittedName>
        <fullName evidence="4">Extracellular solute-binding protein</fullName>
    </submittedName>
</protein>
<dbReference type="GO" id="GO:0055052">
    <property type="term" value="C:ATP-binding cassette (ABC) transporter complex, substrate-binding subunit-containing"/>
    <property type="evidence" value="ECO:0007669"/>
    <property type="project" value="TreeGrafter"/>
</dbReference>
<dbReference type="AlphaFoldDB" id="A0A3N0EHN1"/>
<keyword evidence="5" id="KW-1185">Reference proteome</keyword>
<keyword evidence="2" id="KW-0813">Transport</keyword>
<dbReference type="SUPFAM" id="SSF53850">
    <property type="entry name" value="Periplasmic binding protein-like II"/>
    <property type="match status" value="1"/>
</dbReference>
<dbReference type="GO" id="GO:0015768">
    <property type="term" value="P:maltose transport"/>
    <property type="evidence" value="ECO:0007669"/>
    <property type="project" value="TreeGrafter"/>
</dbReference>